<proteinExistence type="predicted"/>
<sequence length="125" mass="13641">PPPHARLYPLKHSPHHHMHNAQQQAGWVAPGVSSPPVLPNGHHHHVAVFPNTTNMGAGAEQRTLDEAMVFLRDHSDVGGARMEERLDDAINVLRNHAEAPDLYPQDVHPHQPPPAVSRLGVPGVP</sequence>
<feature type="non-terminal residue" evidence="2">
    <location>
        <position position="125"/>
    </location>
</feature>
<protein>
    <submittedName>
        <fullName evidence="2">Uncharacterized protein</fullName>
    </submittedName>
</protein>
<feature type="region of interest" description="Disordered" evidence="1">
    <location>
        <begin position="11"/>
        <end position="42"/>
    </location>
</feature>
<reference evidence="2" key="1">
    <citation type="submission" date="2015-09" db="EMBL/GenBank/DDBJ databases">
        <title>De novo assembly of Pectinophora gossypiella (Pink Bollworm) gut transcriptome.</title>
        <authorList>
            <person name="Tassone E.E."/>
        </authorList>
    </citation>
    <scope>NUCLEOTIDE SEQUENCE</scope>
</reference>
<feature type="non-terminal residue" evidence="2">
    <location>
        <position position="1"/>
    </location>
</feature>
<accession>A0A1E1WQC7</accession>
<dbReference type="AlphaFoldDB" id="A0A1E1WQC7"/>
<evidence type="ECO:0000256" key="1">
    <source>
        <dbReference type="SAM" id="MobiDB-lite"/>
    </source>
</evidence>
<gene>
    <name evidence="2" type="ORF">g.3067</name>
</gene>
<evidence type="ECO:0000313" key="2">
    <source>
        <dbReference type="EMBL" id="JAT89031.1"/>
    </source>
</evidence>
<dbReference type="EMBL" id="GDQN01002023">
    <property type="protein sequence ID" value="JAT89031.1"/>
    <property type="molecule type" value="Transcribed_RNA"/>
</dbReference>
<name>A0A1E1WQC7_PECGO</name>
<organism evidence="2">
    <name type="scientific">Pectinophora gossypiella</name>
    <name type="common">Cotton pink bollworm</name>
    <name type="synonym">Depressaria gossypiella</name>
    <dbReference type="NCBI Taxonomy" id="13191"/>
    <lineage>
        <taxon>Eukaryota</taxon>
        <taxon>Metazoa</taxon>
        <taxon>Ecdysozoa</taxon>
        <taxon>Arthropoda</taxon>
        <taxon>Hexapoda</taxon>
        <taxon>Insecta</taxon>
        <taxon>Pterygota</taxon>
        <taxon>Neoptera</taxon>
        <taxon>Endopterygota</taxon>
        <taxon>Lepidoptera</taxon>
        <taxon>Glossata</taxon>
        <taxon>Ditrysia</taxon>
        <taxon>Gelechioidea</taxon>
        <taxon>Gelechiidae</taxon>
        <taxon>Apatetrinae</taxon>
        <taxon>Pectinophora</taxon>
    </lineage>
</organism>
<feature type="region of interest" description="Disordered" evidence="1">
    <location>
        <begin position="100"/>
        <end position="125"/>
    </location>
</feature>
<dbReference type="OrthoDB" id="10034090at2759"/>